<dbReference type="Proteomes" id="UP001148614">
    <property type="component" value="Unassembled WGS sequence"/>
</dbReference>
<proteinExistence type="predicted"/>
<dbReference type="AlphaFoldDB" id="A0A9W8NLT4"/>
<comment type="caution">
    <text evidence="3">The sequence shown here is derived from an EMBL/GenBank/DDBJ whole genome shotgun (WGS) entry which is preliminary data.</text>
</comment>
<feature type="domain" description="Ecp2 effector protein-like" evidence="2">
    <location>
        <begin position="34"/>
        <end position="138"/>
    </location>
</feature>
<keyword evidence="4" id="KW-1185">Reference proteome</keyword>
<feature type="chain" id="PRO_5040862050" description="Ecp2 effector protein-like domain-containing protein" evidence="1">
    <location>
        <begin position="21"/>
        <end position="175"/>
    </location>
</feature>
<evidence type="ECO:0000313" key="4">
    <source>
        <dbReference type="Proteomes" id="UP001148614"/>
    </source>
</evidence>
<accession>A0A9W8NLT4</accession>
<evidence type="ECO:0000313" key="3">
    <source>
        <dbReference type="EMBL" id="KAJ3578683.1"/>
    </source>
</evidence>
<name>A0A9W8NLT4_9PEZI</name>
<evidence type="ECO:0000259" key="2">
    <source>
        <dbReference type="Pfam" id="PF14856"/>
    </source>
</evidence>
<sequence length="175" mass="18778">MRITSMIFFAAMALSHGALGIYVTDKQAAHDSVCGTTTWINETTSKSALATDCSNLAHKLEKHKQQGWELIDFVAGASYENDPYQGITNETTCIFGIKVNHPVNLAPAILTHGDVSDILKDAVAQFTSADQRVGASGETLGILYSRASTEAQILGPDELLVITLLLENRSRVVAG</sequence>
<dbReference type="EMBL" id="JANPWZ010000182">
    <property type="protein sequence ID" value="KAJ3578683.1"/>
    <property type="molecule type" value="Genomic_DNA"/>
</dbReference>
<reference evidence="3" key="1">
    <citation type="submission" date="2022-07" db="EMBL/GenBank/DDBJ databases">
        <title>Genome Sequence of Xylaria arbuscula.</title>
        <authorList>
            <person name="Buettner E."/>
        </authorList>
    </citation>
    <scope>NUCLEOTIDE SEQUENCE</scope>
    <source>
        <strain evidence="3">VT107</strain>
    </source>
</reference>
<keyword evidence="1" id="KW-0732">Signal</keyword>
<dbReference type="InterPro" id="IPR029226">
    <property type="entry name" value="Ecp2-like"/>
</dbReference>
<protein>
    <recommendedName>
        <fullName evidence="2">Ecp2 effector protein-like domain-containing protein</fullName>
    </recommendedName>
</protein>
<dbReference type="Pfam" id="PF14856">
    <property type="entry name" value="Hce2"/>
    <property type="match status" value="1"/>
</dbReference>
<gene>
    <name evidence="3" type="ORF">NPX13_g1880</name>
</gene>
<feature type="signal peptide" evidence="1">
    <location>
        <begin position="1"/>
        <end position="20"/>
    </location>
</feature>
<organism evidence="3 4">
    <name type="scientific">Xylaria arbuscula</name>
    <dbReference type="NCBI Taxonomy" id="114810"/>
    <lineage>
        <taxon>Eukaryota</taxon>
        <taxon>Fungi</taxon>
        <taxon>Dikarya</taxon>
        <taxon>Ascomycota</taxon>
        <taxon>Pezizomycotina</taxon>
        <taxon>Sordariomycetes</taxon>
        <taxon>Xylariomycetidae</taxon>
        <taxon>Xylariales</taxon>
        <taxon>Xylariaceae</taxon>
        <taxon>Xylaria</taxon>
    </lineage>
</organism>
<evidence type="ECO:0000256" key="1">
    <source>
        <dbReference type="SAM" id="SignalP"/>
    </source>
</evidence>